<dbReference type="Gene3D" id="3.40.366.10">
    <property type="entry name" value="Malonyl-Coenzyme A Acyl Carrier Protein, domain 2"/>
    <property type="match status" value="2"/>
</dbReference>
<dbReference type="Gene3D" id="1.10.1200.10">
    <property type="entry name" value="ACP-like"/>
    <property type="match status" value="2"/>
</dbReference>
<dbReference type="InterPro" id="IPR014030">
    <property type="entry name" value="Ketoacyl_synth_N"/>
</dbReference>
<dbReference type="InterPro" id="IPR050091">
    <property type="entry name" value="PKS_NRPS_Biosynth_Enz"/>
</dbReference>
<dbReference type="PANTHER" id="PTHR43775:SF51">
    <property type="entry name" value="INACTIVE PHENOLPHTHIOCEROL SYNTHESIS POLYKETIDE SYNTHASE TYPE I PKS1-RELATED"/>
    <property type="match status" value="1"/>
</dbReference>
<dbReference type="InterPro" id="IPR016036">
    <property type="entry name" value="Malonyl_transacylase_ACP-bd"/>
</dbReference>
<dbReference type="SMART" id="SM00823">
    <property type="entry name" value="PKS_PP"/>
    <property type="match status" value="2"/>
</dbReference>
<dbReference type="InterPro" id="IPR020806">
    <property type="entry name" value="PKS_PP-bd"/>
</dbReference>
<keyword evidence="6" id="KW-0012">Acyltransferase</keyword>
<dbReference type="SUPFAM" id="SSF53901">
    <property type="entry name" value="Thiolase-like"/>
    <property type="match status" value="2"/>
</dbReference>
<feature type="domain" description="Carrier" evidence="8">
    <location>
        <begin position="898"/>
        <end position="973"/>
    </location>
</feature>
<dbReference type="InterPro" id="IPR057326">
    <property type="entry name" value="KR_dom"/>
</dbReference>
<dbReference type="PROSITE" id="PS00606">
    <property type="entry name" value="KS3_1"/>
    <property type="match status" value="2"/>
</dbReference>
<feature type="domain" description="Ketosynthase family 3 (KS3)" evidence="9">
    <location>
        <begin position="986"/>
        <end position="1402"/>
    </location>
</feature>
<evidence type="ECO:0000259" key="9">
    <source>
        <dbReference type="PROSITE" id="PS52004"/>
    </source>
</evidence>
<feature type="domain" description="Ketosynthase family 3 (KS3)" evidence="9">
    <location>
        <begin position="34"/>
        <end position="447"/>
    </location>
</feature>
<evidence type="ECO:0000256" key="7">
    <source>
        <dbReference type="SAM" id="MobiDB-lite"/>
    </source>
</evidence>
<dbReference type="InterPro" id="IPR006162">
    <property type="entry name" value="Ppantetheine_attach_site"/>
</dbReference>
<name>A0ABN1WHU5_9ACTN</name>
<dbReference type="SUPFAM" id="SSF47336">
    <property type="entry name" value="ACP-like"/>
    <property type="match status" value="2"/>
</dbReference>
<dbReference type="InterPro" id="IPR032821">
    <property type="entry name" value="PKS_assoc"/>
</dbReference>
<evidence type="ECO:0008006" key="12">
    <source>
        <dbReference type="Google" id="ProtNLM"/>
    </source>
</evidence>
<dbReference type="Pfam" id="PF08659">
    <property type="entry name" value="KR"/>
    <property type="match status" value="1"/>
</dbReference>
<keyword evidence="4" id="KW-0045">Antibiotic biosynthesis</keyword>
<dbReference type="Gene3D" id="3.40.47.10">
    <property type="match status" value="2"/>
</dbReference>
<dbReference type="SUPFAM" id="SSF52151">
    <property type="entry name" value="FabD/lysophospholipase-like"/>
    <property type="match status" value="2"/>
</dbReference>
<dbReference type="InterPro" id="IPR036736">
    <property type="entry name" value="ACP-like_sf"/>
</dbReference>
<dbReference type="PROSITE" id="PS00012">
    <property type="entry name" value="PHOSPHOPANTETHEINE"/>
    <property type="match status" value="2"/>
</dbReference>
<accession>A0ABN1WHU5</accession>
<dbReference type="InterPro" id="IPR020841">
    <property type="entry name" value="PKS_Beta-ketoAc_synthase_dom"/>
</dbReference>
<evidence type="ECO:0000256" key="6">
    <source>
        <dbReference type="ARBA" id="ARBA00023315"/>
    </source>
</evidence>
<dbReference type="SMART" id="SM00827">
    <property type="entry name" value="PKS_AT"/>
    <property type="match status" value="2"/>
</dbReference>
<dbReference type="SMART" id="SM00825">
    <property type="entry name" value="PKS_KS"/>
    <property type="match status" value="2"/>
</dbReference>
<dbReference type="InterPro" id="IPR016035">
    <property type="entry name" value="Acyl_Trfase/lysoPLipase"/>
</dbReference>
<dbReference type="Pfam" id="PF16197">
    <property type="entry name" value="KAsynt_C_assoc"/>
    <property type="match status" value="2"/>
</dbReference>
<dbReference type="Proteomes" id="UP001500282">
    <property type="component" value="Unassembled WGS sequence"/>
</dbReference>
<dbReference type="InterPro" id="IPR016039">
    <property type="entry name" value="Thiolase-like"/>
</dbReference>
<dbReference type="CDD" id="cd00833">
    <property type="entry name" value="PKS"/>
    <property type="match status" value="2"/>
</dbReference>
<dbReference type="Pfam" id="PF00109">
    <property type="entry name" value="ketoacyl-synt"/>
    <property type="match status" value="2"/>
</dbReference>
<dbReference type="InterPro" id="IPR018201">
    <property type="entry name" value="Ketoacyl_synth_AS"/>
</dbReference>
<evidence type="ECO:0000313" key="11">
    <source>
        <dbReference type="Proteomes" id="UP001500282"/>
    </source>
</evidence>
<dbReference type="SMART" id="SM00822">
    <property type="entry name" value="PKS_KR"/>
    <property type="match status" value="1"/>
</dbReference>
<keyword evidence="1" id="KW-0596">Phosphopantetheine</keyword>
<reference evidence="10 11" key="1">
    <citation type="journal article" date="2019" name="Int. J. Syst. Evol. Microbiol.">
        <title>The Global Catalogue of Microorganisms (GCM) 10K type strain sequencing project: providing services to taxonomists for standard genome sequencing and annotation.</title>
        <authorList>
            <consortium name="The Broad Institute Genomics Platform"/>
            <consortium name="The Broad Institute Genome Sequencing Center for Infectious Disease"/>
            <person name="Wu L."/>
            <person name="Ma J."/>
        </authorList>
    </citation>
    <scope>NUCLEOTIDE SEQUENCE [LARGE SCALE GENOMIC DNA]</scope>
    <source>
        <strain evidence="10 11">JCM 11448</strain>
    </source>
</reference>
<dbReference type="PROSITE" id="PS52004">
    <property type="entry name" value="KS3_2"/>
    <property type="match status" value="2"/>
</dbReference>
<evidence type="ECO:0000256" key="5">
    <source>
        <dbReference type="ARBA" id="ARBA00023268"/>
    </source>
</evidence>
<feature type="domain" description="Carrier" evidence="8">
    <location>
        <begin position="2311"/>
        <end position="2386"/>
    </location>
</feature>
<dbReference type="InterPro" id="IPR014031">
    <property type="entry name" value="Ketoacyl_synth_C"/>
</dbReference>
<evidence type="ECO:0000256" key="3">
    <source>
        <dbReference type="ARBA" id="ARBA00022679"/>
    </source>
</evidence>
<dbReference type="InterPro" id="IPR013968">
    <property type="entry name" value="PKS_KR"/>
</dbReference>
<dbReference type="SUPFAM" id="SSF55048">
    <property type="entry name" value="Probable ACP-binding domain of malonyl-CoA ACP transacylase"/>
    <property type="match status" value="2"/>
</dbReference>
<dbReference type="CDD" id="cd08952">
    <property type="entry name" value="KR_1_SDR_x"/>
    <property type="match status" value="1"/>
</dbReference>
<comment type="caution">
    <text evidence="10">The sequence shown here is derived from an EMBL/GenBank/DDBJ whole genome shotgun (WGS) entry which is preliminary data.</text>
</comment>
<keyword evidence="2" id="KW-0597">Phosphoprotein</keyword>
<keyword evidence="5" id="KW-0511">Multifunctional enzyme</keyword>
<dbReference type="PROSITE" id="PS50075">
    <property type="entry name" value="CARRIER"/>
    <property type="match status" value="2"/>
</dbReference>
<evidence type="ECO:0000259" key="8">
    <source>
        <dbReference type="PROSITE" id="PS50075"/>
    </source>
</evidence>
<evidence type="ECO:0000256" key="1">
    <source>
        <dbReference type="ARBA" id="ARBA00022450"/>
    </source>
</evidence>
<sequence length="2457" mass="257026">MTSTEAKLRHFLKETTEDLRRTRRQLDKLLATRSEPIAIVGMACRYPGGVRSPEQLWELVESGGDAITDFPADRDWGEVPSSTRSGGFLPDAAEFDPAFFGMSPREALATDPQQRVLLELAWEALERAGIVPGTLRRSRTGVFVGALHQDYQSVLDQVPDLPPGFSATGNACSVMSGRIAYTLGLEGPAVTIDTACSSSLVALHQATLALRSGDCSLALAGGVTVMSTPSAFIDFTQQEGLAPDGRCKSFSDDADGTSFSEGAGLLVLERLSDAEREGHQVLALLRGSAVNSDGASNGLTAPNGSAQRRVLSSALDNAGLRPSDVDVVEAHGTGTRLGDPIEAGALLATYGQDRERPLLLGSLKSNIGHTQAAAGVGGVIKMVGALRHGIVPATLHVSRASSRVDWADGAVELVTTARPWPGTDRPRRAGVSSFGISGTNAHVIVEQAAPQPQTKSSEEGPSPWVLSGQDTSALREQARLLDAYVSGRTLSARDIGSALALSRTHFARRALVTSPEGLRALAEGEPSADVVRGTALSATGPVFVFPGQGAQWVGMAVELLASSPVFAEAMEECAAALAPFVDWSLADVLGDEVALGRVDVVQPALFAVMVSLAEVWRSFGVVPAAVVGHSQGEIAAACVAGVLSLEDAARVVCVRSRLIARELAGGGGMASVPLPLAEVEGLIAPFGDGLVVAAVNGPESVVVSGTSEAVAALVEREPRARRIAVDYASHSPAVQGLREELLAALGPITPAVGTVPVHSSVTGGPIDGSIMDAEYWYTNLRQPVDFTGAVSALLAAGRQVFLEMSPHPVLTMSVERTAEAAGATVAVLGTLRRGEGGLGEFVRALGTAHVHGVPVDWSAVFPDATRVDLPTYAFQRSRFWPTDPVGTVDDTPRSEGPHDMLDLVRGHVAAVLGHRRAADVPADRAFSDLGLDSLTATQLRTALSDATGLDLPISLAFDHPTPAAVAAFLAGVTDAPVRRTVAADDGDPVVIVGMACRYPGGVADPEGLWRLVVDERDVVSAFPTDRGWDLDRLMLDSATTQGGFLHDAAGFDAEFFGISPREALAMDPQQRVLLETAWEAVERTGIDPSTLRSSATGVFVGASQQEYLGAADGENAELGGLVLTGKMSAVLSGRIAYTLDLKGPAVTVDTACSSSLVALHMAAQSVRSGESTLALAGGVAVMATPFAYEEFTHQGGLAADGRCKAFSAEADGTGWAEGAGLVVLERLSAATRNGHRVLAVLRGSAVNQDGASNGLSAPNGVAQQRVIRQALANARLRPRDVDMVEAHGTGTVLGDPIEANALIAAYGQDREQPLWLGSMKSNIGHAAAAAGIGGVIKTVSALAHRLMPRTLHVTEPAPTVDWPAGVRVLTETLAWPENDRPRRAGVSSFGVSGTNVHLILEQGPDRPDEASALDTGPTGVPWPLSGRTPEALRAQAARLAAHLRDRPGLRPVDVGLSLTTSRTALACRAVAFGPDDLDRIATQDQAMRIPDPRPVLVFPGQGAQWAGMAVELLASSPVFAERMEECAAALAPFVDWSLLDVLGDEVALGRVDVVQPALFAVMVSLAEVWRSFGVVPAAVVGHSQGEIAAACVAGVLSLEDAARVVCVRSRLIARELAGGGGMASVPLPLAEVEGLIAPYGDGLVVAAVNGPESVVVSGTSEAVTALVEREPRARRIAVDYASHSPAVQDLREELLAALGPITPAVGTVPVHSSVTGGPIDGSTMDAEYWYINLREPVDFHGAVSGLVAGGFRLFLEMSPHPVLTTSIEETADTVALGTLRRGEGTLDRVYRALGEAFAHGVSVDWRPAYPGARVVDLPTYAFQHQHFWVTSPRDRASATDRWRHRIDWSPLPEPPAAAEPGRWLVLGATGATGAPGTAWTESIVRALGEQAVQVSAEAPRAELAERLRAQPPADGVLLTPGTPVEAAAMLQALDDAGLAMPTWIATRAAVAVGSADPRPWADQAGVWGLGRVAAWEYPTHWGGLVDLPAELDEAAAARLRSLLTEEKAENQVAIRSTGLYGRRLVRAAPDAPARAWAPEGTVLITGGTGGLGAEVARWAAGRGADHLILLSRRGPDAPGAEALREACEQAGARVTFVAADVADRERMAAVFDEHPVTSVFHLAASLDDGVLDTLTPDGFATVARAKVRGAQVLDELTRGRGLSAFVLFSSISGVFGVPGLGAYAAANAMLDALAVARRAAGEQALAVAWGAWAGEGLATHVVGDERLRRMGLTAMPAKAALVALEHALNREDTTVAVFDADWDRVPAHTRDGLGTLLHELPEARRPAAVSRPDAADLRTLLAGLDAVRRTAKLRDLVHAEVADALGHDDTVAVDPRRAFSELGFDSLTSVRLRNRLTELTGLSMPVTVVFDFPTVTELGEHLAGRLGGDGPDAAELLARLETLLDEAGPDEQGTLLSGMEALLSRRRPPALATDHFASASDEEMFSFIDRDQAQDPA</sequence>
<gene>
    <name evidence="10" type="ORF">GCM10009579_05200</name>
</gene>
<proteinExistence type="predicted"/>
<dbReference type="InterPro" id="IPR009081">
    <property type="entry name" value="PP-bd_ACP"/>
</dbReference>
<evidence type="ECO:0000256" key="2">
    <source>
        <dbReference type="ARBA" id="ARBA00022553"/>
    </source>
</evidence>
<feature type="region of interest" description="Disordered" evidence="7">
    <location>
        <begin position="1404"/>
        <end position="1423"/>
    </location>
</feature>
<evidence type="ECO:0000256" key="4">
    <source>
        <dbReference type="ARBA" id="ARBA00023194"/>
    </source>
</evidence>
<evidence type="ECO:0000313" key="10">
    <source>
        <dbReference type="EMBL" id="GAA1250446.1"/>
    </source>
</evidence>
<dbReference type="InterPro" id="IPR014043">
    <property type="entry name" value="Acyl_transferase_dom"/>
</dbReference>
<dbReference type="Pfam" id="PF00550">
    <property type="entry name" value="PP-binding"/>
    <property type="match status" value="2"/>
</dbReference>
<keyword evidence="11" id="KW-1185">Reference proteome</keyword>
<dbReference type="InterPro" id="IPR036291">
    <property type="entry name" value="NAD(P)-bd_dom_sf"/>
</dbReference>
<keyword evidence="3" id="KW-0808">Transferase</keyword>
<dbReference type="Pfam" id="PF02801">
    <property type="entry name" value="Ketoacyl-synt_C"/>
    <property type="match status" value="2"/>
</dbReference>
<organism evidence="10 11">
    <name type="scientific">Streptomyces javensis</name>
    <dbReference type="NCBI Taxonomy" id="114698"/>
    <lineage>
        <taxon>Bacteria</taxon>
        <taxon>Bacillati</taxon>
        <taxon>Actinomycetota</taxon>
        <taxon>Actinomycetes</taxon>
        <taxon>Kitasatosporales</taxon>
        <taxon>Streptomycetaceae</taxon>
        <taxon>Streptomyces</taxon>
        <taxon>Streptomyces violaceusniger group</taxon>
    </lineage>
</organism>
<dbReference type="InterPro" id="IPR001227">
    <property type="entry name" value="Ac_transferase_dom_sf"/>
</dbReference>
<dbReference type="PANTHER" id="PTHR43775">
    <property type="entry name" value="FATTY ACID SYNTHASE"/>
    <property type="match status" value="1"/>
</dbReference>
<dbReference type="SMART" id="SM01294">
    <property type="entry name" value="PKS_PP_betabranch"/>
    <property type="match status" value="2"/>
</dbReference>
<protein>
    <recommendedName>
        <fullName evidence="12">Polyketide synthase</fullName>
    </recommendedName>
</protein>
<dbReference type="EMBL" id="BAAAIH010000002">
    <property type="protein sequence ID" value="GAA1250446.1"/>
    <property type="molecule type" value="Genomic_DNA"/>
</dbReference>
<dbReference type="Gene3D" id="3.30.70.3290">
    <property type="match status" value="2"/>
</dbReference>
<dbReference type="Pfam" id="PF00698">
    <property type="entry name" value="Acyl_transf_1"/>
    <property type="match status" value="2"/>
</dbReference>
<dbReference type="SUPFAM" id="SSF51735">
    <property type="entry name" value="NAD(P)-binding Rossmann-fold domains"/>
    <property type="match status" value="2"/>
</dbReference>
<dbReference type="Gene3D" id="3.40.50.720">
    <property type="entry name" value="NAD(P)-binding Rossmann-like Domain"/>
    <property type="match status" value="1"/>
</dbReference>